<keyword evidence="5" id="KW-1185">Reference proteome</keyword>
<sequence>MLKYLNFVGRLKMVNLLHRTFISYTVRRGLYFSHGMKVPVKEAPTSALYMPGNKATTMDCAVSPYLDFSKRFENLSDLKSNVNQRGLNINIHDIMNKWTTWRQLECHRLELEEERVVIAKKIKGLKNNSDQDKLRELKQHGKKIREQLKALTQELWDLEEVAVIGALQLPNHLHHSTGHCNKLLFSLFEKPAFSYQPKDHLELGEINGELEFMNNSPSAYYLKKRLAILELACSDYFTSNFKAIGYLQQSNPDFVKEVVVEGCGVQYADRDSFNKLSTSEADQDKNSQHLVGGGSLAAFSAYFTKHLIEKSEFLPQKVITAGRNYIPTNSEFPGLFGCRQSTVVDGFVVHECKPVHELEVLDEALLALIQSYNKLGLHYRVIQYSPQHLYTHESAAIGLQMFSPSTGEYHEVGRVSLCGDYISKRLWTICKTHSKSVSFLSMMHIRVCNVTRLLGLLLENKQKENGTYDIPESLQFFVNAL</sequence>
<proteinExistence type="inferred from homology"/>
<comment type="caution">
    <text evidence="4">The sequence shown here is derived from an EMBL/GenBank/DDBJ whole genome shotgun (WGS) entry which is preliminary data.</text>
</comment>
<organism evidence="4 5">
    <name type="scientific">Homarus americanus</name>
    <name type="common">American lobster</name>
    <dbReference type="NCBI Taxonomy" id="6706"/>
    <lineage>
        <taxon>Eukaryota</taxon>
        <taxon>Metazoa</taxon>
        <taxon>Ecdysozoa</taxon>
        <taxon>Arthropoda</taxon>
        <taxon>Crustacea</taxon>
        <taxon>Multicrustacea</taxon>
        <taxon>Malacostraca</taxon>
        <taxon>Eumalacostraca</taxon>
        <taxon>Eucarida</taxon>
        <taxon>Decapoda</taxon>
        <taxon>Pleocyemata</taxon>
        <taxon>Astacidea</taxon>
        <taxon>Nephropoidea</taxon>
        <taxon>Nephropidae</taxon>
        <taxon>Homarus</taxon>
    </lineage>
</organism>
<dbReference type="GO" id="GO:0005524">
    <property type="term" value="F:ATP binding"/>
    <property type="evidence" value="ECO:0007669"/>
    <property type="project" value="InterPro"/>
</dbReference>
<reference evidence="4" key="1">
    <citation type="journal article" date="2021" name="Sci. Adv.">
        <title>The American lobster genome reveals insights on longevity, neural, and immune adaptations.</title>
        <authorList>
            <person name="Polinski J.M."/>
            <person name="Zimin A.V."/>
            <person name="Clark K.F."/>
            <person name="Kohn A.B."/>
            <person name="Sadowski N."/>
            <person name="Timp W."/>
            <person name="Ptitsyn A."/>
            <person name="Khanna P."/>
            <person name="Romanova D.Y."/>
            <person name="Williams P."/>
            <person name="Greenwood S.J."/>
            <person name="Moroz L.L."/>
            <person name="Walt D.R."/>
            <person name="Bodnar A.G."/>
        </authorList>
    </citation>
    <scope>NUCLEOTIDE SEQUENCE</scope>
    <source>
        <strain evidence="4">GMGI-L3</strain>
    </source>
</reference>
<dbReference type="AlphaFoldDB" id="A0A8J5MQP6"/>
<protein>
    <submittedName>
        <fullName evidence="4">Serine--tRNA synthetase-like protein Slimp-like</fullName>
    </submittedName>
</protein>
<evidence type="ECO:0000256" key="1">
    <source>
        <dbReference type="ARBA" id="ARBA00010728"/>
    </source>
</evidence>
<dbReference type="PIRSF" id="PIRSF001529">
    <property type="entry name" value="Ser-tRNA-synth_IIa"/>
    <property type="match status" value="1"/>
</dbReference>
<name>A0A8J5MQP6_HOMAM</name>
<dbReference type="GO" id="GO:0004828">
    <property type="term" value="F:serine-tRNA ligase activity"/>
    <property type="evidence" value="ECO:0007669"/>
    <property type="project" value="InterPro"/>
</dbReference>
<keyword evidence="2" id="KW-0175">Coiled coil</keyword>
<dbReference type="InterPro" id="IPR002314">
    <property type="entry name" value="aa-tRNA-synt_IIb"/>
</dbReference>
<comment type="similarity">
    <text evidence="1">Belongs to the class-II aminoacyl-tRNA synthetase family. Type-1 seryl-tRNA synthetase subfamily.</text>
</comment>
<gene>
    <name evidence="4" type="primary">Slimp-L</name>
    <name evidence="4" type="ORF">Hamer_G012752</name>
</gene>
<dbReference type="EMBL" id="JAHLQT010031643">
    <property type="protein sequence ID" value="KAG7160206.1"/>
    <property type="molecule type" value="Genomic_DNA"/>
</dbReference>
<feature type="domain" description="Aminoacyl-tRNA synthetase class II (G/ P/ S/T)" evidence="3">
    <location>
        <begin position="290"/>
        <end position="460"/>
    </location>
</feature>
<accession>A0A8J5MQP6</accession>
<dbReference type="PANTHER" id="PTHR11778">
    <property type="entry name" value="SERYL-TRNA SYNTHETASE"/>
    <property type="match status" value="1"/>
</dbReference>
<evidence type="ECO:0000259" key="3">
    <source>
        <dbReference type="Pfam" id="PF00587"/>
    </source>
</evidence>
<dbReference type="Pfam" id="PF00587">
    <property type="entry name" value="tRNA-synt_2b"/>
    <property type="match status" value="1"/>
</dbReference>
<dbReference type="GO" id="GO:0006434">
    <property type="term" value="P:seryl-tRNA aminoacylation"/>
    <property type="evidence" value="ECO:0007669"/>
    <property type="project" value="InterPro"/>
</dbReference>
<dbReference type="OrthoDB" id="24683at2759"/>
<feature type="coiled-coil region" evidence="2">
    <location>
        <begin position="108"/>
        <end position="161"/>
    </location>
</feature>
<evidence type="ECO:0000313" key="4">
    <source>
        <dbReference type="EMBL" id="KAG7160206.1"/>
    </source>
</evidence>
<dbReference type="Proteomes" id="UP000747542">
    <property type="component" value="Unassembled WGS sequence"/>
</dbReference>
<dbReference type="InterPro" id="IPR002317">
    <property type="entry name" value="Ser-tRNA-ligase_type_1"/>
</dbReference>
<evidence type="ECO:0000256" key="2">
    <source>
        <dbReference type="SAM" id="Coils"/>
    </source>
</evidence>
<evidence type="ECO:0000313" key="5">
    <source>
        <dbReference type="Proteomes" id="UP000747542"/>
    </source>
</evidence>